<dbReference type="Proteomes" id="UP000249464">
    <property type="component" value="Unassembled WGS sequence"/>
</dbReference>
<evidence type="ECO:0000313" key="2">
    <source>
        <dbReference type="Proteomes" id="UP000249464"/>
    </source>
</evidence>
<protein>
    <submittedName>
        <fullName evidence="1">BQ5605_C015g08005 protein</fullName>
    </submittedName>
</protein>
<reference evidence="1 2" key="1">
    <citation type="submission" date="2016-11" db="EMBL/GenBank/DDBJ databases">
        <authorList>
            <person name="Jaros S."/>
            <person name="Januszkiewicz K."/>
            <person name="Wedrychowicz H."/>
        </authorList>
    </citation>
    <scope>NUCLEOTIDE SEQUENCE [LARGE SCALE GENOMIC DNA]</scope>
</reference>
<accession>A0A2X0NWW4</accession>
<gene>
    <name evidence="1" type="primary">BQ5605_C015g08005</name>
    <name evidence="1" type="ORF">BQ5605_C015G08005</name>
</gene>
<sequence>MRRTGARGKHSTWRRRSKHSFRYGTSLMLATRYCAPPPAVSSILLSTTDHSVAAVRPTTPRPRGIRPKRDTSTWPEVLEDLGADVLVTQLVLNVGVWFVTWREAGYMDRVTDALRLVTSMLHTSESSVPLRIIGPSTPSVRPGVNCFEAYKRVTLKDHSMLAQRILKDFKETDPKLRVDFVDHFRLTDARPETSTDGRHWAMKSDFETVSKMRPLVGSADDAMLEWAWDVWRFRDQEEREIRWLV</sequence>
<keyword evidence="2" id="KW-1185">Reference proteome</keyword>
<dbReference type="EMBL" id="FQNC01000015">
    <property type="protein sequence ID" value="SGY18200.1"/>
    <property type="molecule type" value="Genomic_DNA"/>
</dbReference>
<proteinExistence type="predicted"/>
<dbReference type="AlphaFoldDB" id="A0A2X0NWW4"/>
<evidence type="ECO:0000313" key="1">
    <source>
        <dbReference type="EMBL" id="SGY18200.1"/>
    </source>
</evidence>
<name>A0A2X0NWW4_9BASI</name>
<organism evidence="1 2">
    <name type="scientific">Microbotryum silenes-dioicae</name>
    <dbReference type="NCBI Taxonomy" id="796604"/>
    <lineage>
        <taxon>Eukaryota</taxon>
        <taxon>Fungi</taxon>
        <taxon>Dikarya</taxon>
        <taxon>Basidiomycota</taxon>
        <taxon>Pucciniomycotina</taxon>
        <taxon>Microbotryomycetes</taxon>
        <taxon>Microbotryales</taxon>
        <taxon>Microbotryaceae</taxon>
        <taxon>Microbotryum</taxon>
    </lineage>
</organism>